<dbReference type="OrthoDB" id="297496at2759"/>
<evidence type="ECO:0000256" key="6">
    <source>
        <dbReference type="ARBA" id="ARBA00023065"/>
    </source>
</evidence>
<dbReference type="PANTHER" id="PTHR11003">
    <property type="entry name" value="POTASSIUM CHANNEL, SUBFAMILY K"/>
    <property type="match status" value="1"/>
</dbReference>
<evidence type="ECO:0000256" key="1">
    <source>
        <dbReference type="ARBA" id="ARBA00004141"/>
    </source>
</evidence>
<dbReference type="GO" id="GO:0030322">
    <property type="term" value="P:stabilization of membrane potential"/>
    <property type="evidence" value="ECO:0007669"/>
    <property type="project" value="TreeGrafter"/>
</dbReference>
<dbReference type="GeneID" id="105911552"/>
<organism evidence="12 13">
    <name type="scientific">Clupea harengus</name>
    <name type="common">Atlantic herring</name>
    <dbReference type="NCBI Taxonomy" id="7950"/>
    <lineage>
        <taxon>Eukaryota</taxon>
        <taxon>Metazoa</taxon>
        <taxon>Chordata</taxon>
        <taxon>Craniata</taxon>
        <taxon>Vertebrata</taxon>
        <taxon>Euteleostomi</taxon>
        <taxon>Actinopterygii</taxon>
        <taxon>Neopterygii</taxon>
        <taxon>Teleostei</taxon>
        <taxon>Clupei</taxon>
        <taxon>Clupeiformes</taxon>
        <taxon>Clupeoidei</taxon>
        <taxon>Clupeidae</taxon>
        <taxon>Clupea</taxon>
    </lineage>
</organism>
<feature type="non-terminal residue" evidence="13">
    <location>
        <position position="1"/>
    </location>
</feature>
<dbReference type="InterPro" id="IPR003280">
    <property type="entry name" value="2pore_dom_K_chnl"/>
</dbReference>
<dbReference type="Gene3D" id="1.10.287.70">
    <property type="match status" value="1"/>
</dbReference>
<evidence type="ECO:0000256" key="2">
    <source>
        <dbReference type="ARBA" id="ARBA00022448"/>
    </source>
</evidence>
<dbReference type="Pfam" id="PF07885">
    <property type="entry name" value="Ion_trans_2"/>
    <property type="match status" value="2"/>
</dbReference>
<reference evidence="13" key="1">
    <citation type="submission" date="2025-08" db="UniProtKB">
        <authorList>
            <consortium name="RefSeq"/>
        </authorList>
    </citation>
    <scope>IDENTIFICATION</scope>
</reference>
<evidence type="ECO:0000256" key="4">
    <source>
        <dbReference type="ARBA" id="ARBA00022958"/>
    </source>
</evidence>
<feature type="transmembrane region" description="Helical" evidence="10">
    <location>
        <begin position="171"/>
        <end position="192"/>
    </location>
</feature>
<keyword evidence="5 10" id="KW-1133">Transmembrane helix</keyword>
<feature type="transmembrane region" description="Helical" evidence="10">
    <location>
        <begin position="224"/>
        <end position="243"/>
    </location>
</feature>
<dbReference type="Proteomes" id="UP000515152">
    <property type="component" value="Chromosome 13"/>
</dbReference>
<evidence type="ECO:0000259" key="11">
    <source>
        <dbReference type="Pfam" id="PF07885"/>
    </source>
</evidence>
<keyword evidence="6 9" id="KW-0406">Ion transport</keyword>
<evidence type="ECO:0000313" key="13">
    <source>
        <dbReference type="RefSeq" id="XP_031435184.1"/>
    </source>
</evidence>
<dbReference type="RefSeq" id="XP_031435184.1">
    <property type="nucleotide sequence ID" value="XM_031579324.1"/>
</dbReference>
<evidence type="ECO:0000256" key="9">
    <source>
        <dbReference type="RuleBase" id="RU003857"/>
    </source>
</evidence>
<keyword evidence="2 9" id="KW-0813">Transport</keyword>
<dbReference type="GO" id="GO:0022841">
    <property type="term" value="F:potassium ion leak channel activity"/>
    <property type="evidence" value="ECO:0007669"/>
    <property type="project" value="TreeGrafter"/>
</dbReference>
<dbReference type="GO" id="GO:0015271">
    <property type="term" value="F:outward rectifier potassium channel activity"/>
    <property type="evidence" value="ECO:0007669"/>
    <property type="project" value="TreeGrafter"/>
</dbReference>
<feature type="transmembrane region" description="Helical" evidence="10">
    <location>
        <begin position="12"/>
        <end position="38"/>
    </location>
</feature>
<proteinExistence type="inferred from homology"/>
<dbReference type="PANTHER" id="PTHR11003:SF346">
    <property type="entry name" value="POTASSIUM CHANNEL SUBFAMILY K MEMBER 18"/>
    <property type="match status" value="1"/>
</dbReference>
<comment type="subcellular location">
    <subcellularLocation>
        <location evidence="1">Membrane</location>
        <topology evidence="1">Multi-pass membrane protein</topology>
    </subcellularLocation>
</comment>
<keyword evidence="12" id="KW-1185">Reference proteome</keyword>
<gene>
    <name evidence="13" type="primary">kcnk18</name>
</gene>
<evidence type="ECO:0000256" key="10">
    <source>
        <dbReference type="SAM" id="Phobius"/>
    </source>
</evidence>
<name>A0A6P8G724_CLUHA</name>
<evidence type="ECO:0000256" key="3">
    <source>
        <dbReference type="ARBA" id="ARBA00022692"/>
    </source>
</evidence>
<dbReference type="CTD" id="338567"/>
<dbReference type="SUPFAM" id="SSF81324">
    <property type="entry name" value="Voltage-gated potassium channels"/>
    <property type="match status" value="2"/>
</dbReference>
<keyword evidence="7 10" id="KW-0472">Membrane</keyword>
<accession>A0A6P8G724</accession>
<dbReference type="AlphaFoldDB" id="A0A6P8G724"/>
<protein>
    <submittedName>
        <fullName evidence="13">Potassium channel subfamily K member 18</fullName>
    </submittedName>
</protein>
<keyword evidence="3 9" id="KW-0812">Transmembrane</keyword>
<evidence type="ECO:0000313" key="12">
    <source>
        <dbReference type="Proteomes" id="UP000515152"/>
    </source>
</evidence>
<feature type="domain" description="Potassium channel" evidence="11">
    <location>
        <begin position="177"/>
        <end position="245"/>
    </location>
</feature>
<dbReference type="KEGG" id="char:105911552"/>
<keyword evidence="4" id="KW-0630">Potassium</keyword>
<feature type="domain" description="Potassium channel" evidence="11">
    <location>
        <begin position="8"/>
        <end position="46"/>
    </location>
</feature>
<dbReference type="GO" id="GO:0005886">
    <property type="term" value="C:plasma membrane"/>
    <property type="evidence" value="ECO:0007669"/>
    <property type="project" value="TreeGrafter"/>
</dbReference>
<keyword evidence="8 9" id="KW-0407">Ion channel</keyword>
<comment type="similarity">
    <text evidence="9">Belongs to the two pore domain potassium channel (TC 1.A.1.8) family.</text>
</comment>
<evidence type="ECO:0000256" key="7">
    <source>
        <dbReference type="ARBA" id="ARBA00023136"/>
    </source>
</evidence>
<sequence>FSLLELAGYGEIYPVTVPGRVVCILYAMVGIPLMLLVIGDVGDTLARLLSTGYHHLHRLLKLLRRRLRPRKGRALAGGTYTFSHQVVVREPLDIKQVIRTQASVKRKSVRLFNNAEIFERIIAHEKLFRSVPLMRSSSCPELDRMPRPPKGFAIWDLDGIGEDMEGLNVPLLLILLVVFAYILFGGLVLPLWEKEFSIFDSLYFCFITLTTIGFGDIVPSHPKFFMLTFVFIISGMAIMSMAFKLGQSSIVSCYRRLMRCISRGRVKYEVIHDD</sequence>
<evidence type="ECO:0000256" key="8">
    <source>
        <dbReference type="ARBA" id="ARBA00023303"/>
    </source>
</evidence>
<dbReference type="InterPro" id="IPR013099">
    <property type="entry name" value="K_chnl_dom"/>
</dbReference>
<dbReference type="PRINTS" id="PR01333">
    <property type="entry name" value="2POREKCHANEL"/>
</dbReference>
<evidence type="ECO:0000256" key="5">
    <source>
        <dbReference type="ARBA" id="ARBA00022989"/>
    </source>
</evidence>